<accession>A0ABM4G9B8</accession>
<proteinExistence type="predicted"/>
<gene>
    <name evidence="2" type="primary">LOC138927879</name>
</gene>
<name>A0ABM4G9B8_DROKI</name>
<sequence>MNQLRRKKSLRALRMHITGYTLEDLRGFGNLEQLALDMKTDIGELTRCCRENAQLLTDSGFRNDDDGDTLVDTDTEMPMTMCRVLRLEDFHQTCVGAFIG</sequence>
<evidence type="ECO:0000313" key="1">
    <source>
        <dbReference type="Proteomes" id="UP001652661"/>
    </source>
</evidence>
<reference evidence="2" key="2">
    <citation type="submission" date="2025-08" db="UniProtKB">
        <authorList>
            <consortium name="RefSeq"/>
        </authorList>
    </citation>
    <scope>IDENTIFICATION</scope>
    <source>
        <strain evidence="2">14028-0561.14</strain>
        <tissue evidence="2">Whole fly</tissue>
    </source>
</reference>
<reference evidence="1" key="1">
    <citation type="submission" date="2025-05" db="UniProtKB">
        <authorList>
            <consortium name="RefSeq"/>
        </authorList>
    </citation>
    <scope>NUCLEOTIDE SEQUENCE [LARGE SCALE GENOMIC DNA]</scope>
    <source>
        <strain evidence="1">14028-0561.14</strain>
    </source>
</reference>
<dbReference type="GeneID" id="138927879"/>
<keyword evidence="1" id="KW-1185">Reference proteome</keyword>
<evidence type="ECO:0000313" key="2">
    <source>
        <dbReference type="RefSeq" id="XP_070139313.1"/>
    </source>
</evidence>
<protein>
    <submittedName>
        <fullName evidence="2">Uncharacterized protein</fullName>
    </submittedName>
</protein>
<organism evidence="1 2">
    <name type="scientific">Drosophila kikkawai</name>
    <name type="common">Fruit fly</name>
    <dbReference type="NCBI Taxonomy" id="30033"/>
    <lineage>
        <taxon>Eukaryota</taxon>
        <taxon>Metazoa</taxon>
        <taxon>Ecdysozoa</taxon>
        <taxon>Arthropoda</taxon>
        <taxon>Hexapoda</taxon>
        <taxon>Insecta</taxon>
        <taxon>Pterygota</taxon>
        <taxon>Neoptera</taxon>
        <taxon>Endopterygota</taxon>
        <taxon>Diptera</taxon>
        <taxon>Brachycera</taxon>
        <taxon>Muscomorpha</taxon>
        <taxon>Ephydroidea</taxon>
        <taxon>Drosophilidae</taxon>
        <taxon>Drosophila</taxon>
        <taxon>Sophophora</taxon>
    </lineage>
</organism>
<dbReference type="Proteomes" id="UP001652661">
    <property type="component" value="Chromosome 2L"/>
</dbReference>
<dbReference type="RefSeq" id="XP_070139313.1">
    <property type="nucleotide sequence ID" value="XM_070283212.1"/>
</dbReference>